<keyword evidence="1" id="KW-0175">Coiled coil</keyword>
<dbReference type="AlphaFoldDB" id="A0A1I1SZP2"/>
<dbReference type="STRING" id="54.SAMN02745121_00387"/>
<evidence type="ECO:0000256" key="1">
    <source>
        <dbReference type="SAM" id="Coils"/>
    </source>
</evidence>
<proteinExistence type="predicted"/>
<gene>
    <name evidence="2" type="ORF">SAMN02745121_00387</name>
</gene>
<sequence>MILQLAALEQENERLRRELAEADARARGVADDTRERRRSGAHKTCVMCGGVTLLPVAIFAGHDTRAPLPLHMSTLRFTSPSGGFTHSAPVHSLACSTCGFIHNFIDMTHRTGGG</sequence>
<keyword evidence="3" id="KW-1185">Reference proteome</keyword>
<evidence type="ECO:0000313" key="2">
    <source>
        <dbReference type="EMBL" id="SFD51801.1"/>
    </source>
</evidence>
<accession>A0A1I1SZP2</accession>
<dbReference type="Proteomes" id="UP000199400">
    <property type="component" value="Unassembled WGS sequence"/>
</dbReference>
<reference evidence="3" key="1">
    <citation type="submission" date="2016-10" db="EMBL/GenBank/DDBJ databases">
        <authorList>
            <person name="Varghese N."/>
            <person name="Submissions S."/>
        </authorList>
    </citation>
    <scope>NUCLEOTIDE SEQUENCE [LARGE SCALE GENOMIC DNA]</scope>
    <source>
        <strain evidence="3">ATCC 25963</strain>
    </source>
</reference>
<organism evidence="2 3">
    <name type="scientific">Nannocystis exedens</name>
    <dbReference type="NCBI Taxonomy" id="54"/>
    <lineage>
        <taxon>Bacteria</taxon>
        <taxon>Pseudomonadati</taxon>
        <taxon>Myxococcota</taxon>
        <taxon>Polyangia</taxon>
        <taxon>Nannocystales</taxon>
        <taxon>Nannocystaceae</taxon>
        <taxon>Nannocystis</taxon>
    </lineage>
</organism>
<feature type="coiled-coil region" evidence="1">
    <location>
        <begin position="5"/>
        <end position="32"/>
    </location>
</feature>
<evidence type="ECO:0000313" key="3">
    <source>
        <dbReference type="Proteomes" id="UP000199400"/>
    </source>
</evidence>
<protein>
    <submittedName>
        <fullName evidence="2">Uncharacterized protein</fullName>
    </submittedName>
</protein>
<dbReference type="EMBL" id="FOMX01000002">
    <property type="protein sequence ID" value="SFD51801.1"/>
    <property type="molecule type" value="Genomic_DNA"/>
</dbReference>
<name>A0A1I1SZP2_9BACT</name>